<feature type="compositionally biased region" description="Pro residues" evidence="1">
    <location>
        <begin position="434"/>
        <end position="445"/>
    </location>
</feature>
<dbReference type="HOGENOM" id="CLU_553936_0_0_11"/>
<dbReference type="AlphaFoldDB" id="S2W1G4"/>
<keyword evidence="2" id="KW-1133">Transmembrane helix</keyword>
<keyword evidence="4" id="KW-1185">Reference proteome</keyword>
<dbReference type="Proteomes" id="UP000014393">
    <property type="component" value="Unassembled WGS sequence"/>
</dbReference>
<reference evidence="3 4" key="1">
    <citation type="submission" date="2013-05" db="EMBL/GenBank/DDBJ databases">
        <title>The Genome Sequence of Actinobaculum schaalii FB123-CNA2.</title>
        <authorList>
            <consortium name="The Broad Institute Genomics Platform"/>
            <person name="Earl A."/>
            <person name="Ward D."/>
            <person name="Feldgarden M."/>
            <person name="Gevers D."/>
            <person name="Saerens B."/>
            <person name="Vaneechoutte M."/>
            <person name="Walker B."/>
            <person name="Young S."/>
            <person name="Zeng Q."/>
            <person name="Gargeya S."/>
            <person name="Fitzgerald M."/>
            <person name="Haas B."/>
            <person name="Abouelleil A."/>
            <person name="Allen A.W."/>
            <person name="Alvarado L."/>
            <person name="Arachchi H.M."/>
            <person name="Berlin A.M."/>
            <person name="Chapman S.B."/>
            <person name="Gainer-Dewar J."/>
            <person name="Goldberg J."/>
            <person name="Griggs A."/>
            <person name="Gujja S."/>
            <person name="Hansen M."/>
            <person name="Howarth C."/>
            <person name="Imamovic A."/>
            <person name="Ireland A."/>
            <person name="Larimer J."/>
            <person name="McCowan C."/>
            <person name="Murphy C."/>
            <person name="Pearson M."/>
            <person name="Poon T.W."/>
            <person name="Priest M."/>
            <person name="Roberts A."/>
            <person name="Saif S."/>
            <person name="Shea T."/>
            <person name="Sisk P."/>
            <person name="Sykes S."/>
            <person name="Wortman J."/>
            <person name="Nusbaum C."/>
            <person name="Birren B."/>
        </authorList>
    </citation>
    <scope>NUCLEOTIDE SEQUENCE [LARGE SCALE GENOMIC DNA]</scope>
    <source>
        <strain evidence="3 4">FB123-CNA-2</strain>
    </source>
</reference>
<evidence type="ECO:0000256" key="2">
    <source>
        <dbReference type="SAM" id="Phobius"/>
    </source>
</evidence>
<evidence type="ECO:0000313" key="4">
    <source>
        <dbReference type="Proteomes" id="UP000014393"/>
    </source>
</evidence>
<proteinExistence type="predicted"/>
<keyword evidence="2" id="KW-0812">Transmembrane</keyword>
<feature type="compositionally biased region" description="Low complexity" evidence="1">
    <location>
        <begin position="446"/>
        <end position="475"/>
    </location>
</feature>
<feature type="compositionally biased region" description="Pro residues" evidence="1">
    <location>
        <begin position="412"/>
        <end position="426"/>
    </location>
</feature>
<dbReference type="eggNOG" id="ENOG5030JDV">
    <property type="taxonomic scope" value="Bacteria"/>
</dbReference>
<feature type="region of interest" description="Disordered" evidence="1">
    <location>
        <begin position="408"/>
        <end position="507"/>
    </location>
</feature>
<keyword evidence="2" id="KW-0472">Membrane</keyword>
<dbReference type="EMBL" id="AGWM01000012">
    <property type="protein sequence ID" value="EPD26412.1"/>
    <property type="molecule type" value="Genomic_DNA"/>
</dbReference>
<evidence type="ECO:0008006" key="5">
    <source>
        <dbReference type="Google" id="ProtNLM"/>
    </source>
</evidence>
<organism evidence="3 4">
    <name type="scientific">Actinotignum schaalii FB123-CNA-2</name>
    <dbReference type="NCBI Taxonomy" id="883067"/>
    <lineage>
        <taxon>Bacteria</taxon>
        <taxon>Bacillati</taxon>
        <taxon>Actinomycetota</taxon>
        <taxon>Actinomycetes</taxon>
        <taxon>Actinomycetales</taxon>
        <taxon>Actinomycetaceae</taxon>
        <taxon>Actinotignum</taxon>
    </lineage>
</organism>
<feature type="compositionally biased region" description="Polar residues" evidence="1">
    <location>
        <begin position="485"/>
        <end position="496"/>
    </location>
</feature>
<sequence>MKLGAGFPPAYHAVSHVVSQLTPHRELFSTGVPMATHAATFGRLALAAALAGAGIFLPTTATAGGPDPRLTVAGNVVNLTGGGVNCHGGNTCVEKVGDVAHVSYTLQVARLLGSSDHVQSAQGVAVFVPTVLENVRITVTGVPDHATLEALQAQPDFDWESRWTVPIKPVNQELPIWNVRRGEQGAVTVDPELNPGRDPETFPWYPHIGPNFEDENLGVWHMKADIAMSTDPPSYQAYDGVVGNMALYDEYSFGLQGPGVYTLRVEGDVAVQSEVTVLPVRATNKLWKCSQEGGGPGSYIEGCQSLQEFEWGRMGDLPVYSLRDPAVNAAARERVTDAGLTGSPQCVVTKETGRSDLIGTDIEGSLGAGDWYAYTYALYANPAVTYDLSGIGEDGCDQAAAVITLCEQPEPSESPEPEPSTTPAPEPSDQSVPRPTPSTPAPPVSTPTVPATIGTPIVPSTPIFPSTPPSVSTPASTPPTNVPTQPSTTPTRTANMPTPRPTPLQYTGADSAAGLALAALLGGAGLALAAWRRFRG</sequence>
<dbReference type="PATRIC" id="fig|883067.3.peg.1665"/>
<gene>
    <name evidence="3" type="ORF">HMPREF9237_01695</name>
</gene>
<accession>S2W1G4</accession>
<name>S2W1G4_9ACTO</name>
<evidence type="ECO:0000256" key="1">
    <source>
        <dbReference type="SAM" id="MobiDB-lite"/>
    </source>
</evidence>
<protein>
    <recommendedName>
        <fullName evidence="5">Gram-positive cocci surface proteins LPxTG domain-containing protein</fullName>
    </recommendedName>
</protein>
<feature type="transmembrane region" description="Helical" evidence="2">
    <location>
        <begin position="512"/>
        <end position="531"/>
    </location>
</feature>
<evidence type="ECO:0000313" key="3">
    <source>
        <dbReference type="EMBL" id="EPD26412.1"/>
    </source>
</evidence>
<comment type="caution">
    <text evidence="3">The sequence shown here is derived from an EMBL/GenBank/DDBJ whole genome shotgun (WGS) entry which is preliminary data.</text>
</comment>